<dbReference type="Proteomes" id="UP000248079">
    <property type="component" value="Unassembled WGS sequence"/>
</dbReference>
<dbReference type="InterPro" id="IPR007214">
    <property type="entry name" value="YbaK/aa-tRNA-synth-assoc-dom"/>
</dbReference>
<feature type="domain" description="YbaK/aminoacyl-tRNA synthetase-associated" evidence="5">
    <location>
        <begin position="39"/>
        <end position="141"/>
    </location>
</feature>
<dbReference type="GO" id="GO:0006412">
    <property type="term" value="P:translation"/>
    <property type="evidence" value="ECO:0007669"/>
    <property type="project" value="UniProtKB-KW"/>
</dbReference>
<dbReference type="OrthoDB" id="9809296at2"/>
<gene>
    <name evidence="6" type="ORF">DF185_16235</name>
</gene>
<protein>
    <recommendedName>
        <fullName evidence="4">Cys-tRNA(Pro)/Cys-tRNA(Cys) deacylase</fullName>
        <ecNumber evidence="4">4.2.-.-</ecNumber>
    </recommendedName>
</protein>
<comment type="caution">
    <text evidence="6">The sequence shown here is derived from an EMBL/GenBank/DDBJ whole genome shotgun (WGS) entry which is preliminary data.</text>
</comment>
<evidence type="ECO:0000256" key="4">
    <source>
        <dbReference type="PIRNR" id="PIRNR006181"/>
    </source>
</evidence>
<dbReference type="InterPro" id="IPR004369">
    <property type="entry name" value="Prolyl-tRNA_editing_YbaK/EbsC"/>
</dbReference>
<evidence type="ECO:0000256" key="3">
    <source>
        <dbReference type="ARBA" id="ARBA00023239"/>
    </source>
</evidence>
<dbReference type="InterPro" id="IPR036754">
    <property type="entry name" value="YbaK/aa-tRNA-synt-asso_dom_sf"/>
</dbReference>
<evidence type="ECO:0000313" key="7">
    <source>
        <dbReference type="Proteomes" id="UP000248079"/>
    </source>
</evidence>
<name>A0A2V3ZVK3_9BACT</name>
<reference evidence="6 7" key="1">
    <citation type="submission" date="2018-05" db="EMBL/GenBank/DDBJ databases">
        <title>Marinifilum breve JC075T sp. nov., a marine bacterium isolated from Yongle Blue Hole in the South China Sea.</title>
        <authorList>
            <person name="Fu T."/>
        </authorList>
    </citation>
    <scope>NUCLEOTIDE SEQUENCE [LARGE SCALE GENOMIC DNA]</scope>
    <source>
        <strain evidence="6 7">JC075</strain>
    </source>
</reference>
<evidence type="ECO:0000259" key="5">
    <source>
        <dbReference type="Pfam" id="PF04073"/>
    </source>
</evidence>
<evidence type="ECO:0000256" key="1">
    <source>
        <dbReference type="ARBA" id="ARBA00009798"/>
    </source>
</evidence>
<dbReference type="GO" id="GO:0016829">
    <property type="term" value="F:lyase activity"/>
    <property type="evidence" value="ECO:0007669"/>
    <property type="project" value="UniProtKB-KW"/>
</dbReference>
<dbReference type="PIRSF" id="PIRSF006181">
    <property type="entry name" value="EbsC_YbaK"/>
    <property type="match status" value="1"/>
</dbReference>
<dbReference type="GO" id="GO:0002161">
    <property type="term" value="F:aminoacyl-tRNA deacylase activity"/>
    <property type="evidence" value="ECO:0007669"/>
    <property type="project" value="InterPro"/>
</dbReference>
<keyword evidence="2 4" id="KW-0648">Protein biosynthesis</keyword>
<proteinExistence type="inferred from homology"/>
<keyword evidence="7" id="KW-1185">Reference proteome</keyword>
<dbReference type="Gene3D" id="3.90.960.10">
    <property type="entry name" value="YbaK/aminoacyl-tRNA synthetase-associated domain"/>
    <property type="match status" value="1"/>
</dbReference>
<evidence type="ECO:0000313" key="6">
    <source>
        <dbReference type="EMBL" id="PXX98921.1"/>
    </source>
</evidence>
<comment type="similarity">
    <text evidence="1 4">Belongs to the prolyl-tRNA editing family. YbaK/EbsC subfamily.</text>
</comment>
<dbReference type="Pfam" id="PF04073">
    <property type="entry name" value="tRNA_edit"/>
    <property type="match status" value="1"/>
</dbReference>
<dbReference type="EMBL" id="QFLI01000007">
    <property type="protein sequence ID" value="PXX98921.1"/>
    <property type="molecule type" value="Genomic_DNA"/>
</dbReference>
<accession>A0A2V3ZVK3</accession>
<evidence type="ECO:0000256" key="2">
    <source>
        <dbReference type="ARBA" id="ARBA00022917"/>
    </source>
</evidence>
<dbReference type="AlphaFoldDB" id="A0A2V3ZVK3"/>
<dbReference type="RefSeq" id="WP_110361812.1">
    <property type="nucleotide sequence ID" value="NZ_QFLI01000007.1"/>
</dbReference>
<dbReference type="PANTHER" id="PTHR30411">
    <property type="entry name" value="CYTOPLASMIC PROTEIN"/>
    <property type="match status" value="1"/>
</dbReference>
<dbReference type="SUPFAM" id="SSF55826">
    <property type="entry name" value="YbaK/ProRS associated domain"/>
    <property type="match status" value="1"/>
</dbReference>
<organism evidence="6 7">
    <name type="scientific">Marinifilum breve</name>
    <dbReference type="NCBI Taxonomy" id="2184082"/>
    <lineage>
        <taxon>Bacteria</taxon>
        <taxon>Pseudomonadati</taxon>
        <taxon>Bacteroidota</taxon>
        <taxon>Bacteroidia</taxon>
        <taxon>Marinilabiliales</taxon>
        <taxon>Marinifilaceae</taxon>
    </lineage>
</organism>
<dbReference type="PANTHER" id="PTHR30411:SF0">
    <property type="entry name" value="CYS-TRNA(PRO)_CYS-TRNA(CYS) DEACYLASE YBAK"/>
    <property type="match status" value="1"/>
</dbReference>
<keyword evidence="3 4" id="KW-0456">Lyase</keyword>
<dbReference type="EC" id="4.2.-.-" evidence="4"/>
<sequence length="153" mass="16955">MAKKIKTNALRLLDKHGVNYEAKDSTNLKAGDMSDPDASLIHKTLVTRGISNELYVFIIPLSSELDLKKAAKAAGEKKILMLPEKELLPNTGYIKGGCSPIGMKKQYKTFLEASSVSMEQVIVSGGKVNFRIKLKPQDLMQIINAKEFDIIQF</sequence>